<accession>A0A1Q9QXF0</accession>
<dbReference type="GeneID" id="83680394"/>
<evidence type="ECO:0000313" key="9">
    <source>
        <dbReference type="Proteomes" id="UP000237230"/>
    </source>
</evidence>
<dbReference type="GO" id="GO:0003700">
    <property type="term" value="F:DNA-binding transcription factor activity"/>
    <property type="evidence" value="ECO:0007669"/>
    <property type="project" value="InterPro"/>
</dbReference>
<sequence length="130" mass="14980">MRIGELARLTGTPPENIRFYEREGLLPAPERSRNNYRRYGPAHVERLYLIRNYRASGIGLDDMRNLLGWTHRESPEPELLTQAVRDHLAYVEERMAQLTRVKEHLLALERQAVPSAAREICEERPGCGGS</sequence>
<reference evidence="7 9" key="1">
    <citation type="submission" date="2016-08" db="EMBL/GenBank/DDBJ databases">
        <authorList>
            <person name="Seilhamer J.J."/>
        </authorList>
    </citation>
    <scope>NUCLEOTIDE SEQUENCE [LARGE SCALE GENOMIC DNA]</scope>
    <source>
        <strain evidence="7 9">KH-21-114</strain>
    </source>
</reference>
<dbReference type="OrthoDB" id="9808480at2"/>
<dbReference type="AlphaFoldDB" id="A0A1Q9QXF0"/>
<reference evidence="7 9" key="3">
    <citation type="submission" date="2018-03" db="EMBL/GenBank/DDBJ databases">
        <title>Draft genome of Pseudomonas putida strain KH-21-114.</title>
        <authorList>
            <person name="Yoshizawa S."/>
            <person name="Khan N.H."/>
            <person name="Nishimura M."/>
            <person name="Chiura H.X."/>
            <person name="Ogura Y."/>
            <person name="Hayashi T."/>
            <person name="Kogure K."/>
        </authorList>
    </citation>
    <scope>NUCLEOTIDE SEQUENCE [LARGE SCALE GENOMIC DNA]</scope>
    <source>
        <strain evidence="7 9">KH-21-114</strain>
    </source>
</reference>
<dbReference type="PANTHER" id="PTHR30204">
    <property type="entry name" value="REDOX-CYCLING DRUG-SENSING TRANSCRIPTIONAL ACTIVATOR SOXR"/>
    <property type="match status" value="1"/>
</dbReference>
<evidence type="ECO:0000256" key="1">
    <source>
        <dbReference type="ARBA" id="ARBA00022491"/>
    </source>
</evidence>
<dbReference type="SUPFAM" id="SSF46955">
    <property type="entry name" value="Putative DNA-binding domain"/>
    <property type="match status" value="1"/>
</dbReference>
<dbReference type="EMBL" id="MKZO01000058">
    <property type="protein sequence ID" value="OLS59788.1"/>
    <property type="molecule type" value="Genomic_DNA"/>
</dbReference>
<keyword evidence="1" id="KW-0678">Repressor</keyword>
<dbReference type="SMART" id="SM00422">
    <property type="entry name" value="HTH_MERR"/>
    <property type="match status" value="1"/>
</dbReference>
<keyword evidence="3" id="KW-0238">DNA-binding</keyword>
<evidence type="ECO:0000313" key="7">
    <source>
        <dbReference type="EMBL" id="POG05972.1"/>
    </source>
</evidence>
<name>A0A1Q9QXF0_PSEPU</name>
<dbReference type="InterPro" id="IPR009061">
    <property type="entry name" value="DNA-bd_dom_put_sf"/>
</dbReference>
<dbReference type="InterPro" id="IPR047057">
    <property type="entry name" value="MerR_fam"/>
</dbReference>
<dbReference type="PANTHER" id="PTHR30204:SF69">
    <property type="entry name" value="MERR-FAMILY TRANSCRIPTIONAL REGULATOR"/>
    <property type="match status" value="1"/>
</dbReference>
<feature type="domain" description="HTH merR-type" evidence="5">
    <location>
        <begin position="1"/>
        <end position="69"/>
    </location>
</feature>
<evidence type="ECO:0000256" key="4">
    <source>
        <dbReference type="ARBA" id="ARBA00023163"/>
    </source>
</evidence>
<organism evidence="6 8">
    <name type="scientific">Pseudomonas putida</name>
    <name type="common">Arthrobacter siderocapsulatus</name>
    <dbReference type="NCBI Taxonomy" id="303"/>
    <lineage>
        <taxon>Bacteria</taxon>
        <taxon>Pseudomonadati</taxon>
        <taxon>Pseudomonadota</taxon>
        <taxon>Gammaproteobacteria</taxon>
        <taxon>Pseudomonadales</taxon>
        <taxon>Pseudomonadaceae</taxon>
        <taxon>Pseudomonas</taxon>
    </lineage>
</organism>
<comment type="caution">
    <text evidence="6">The sequence shown here is derived from an EMBL/GenBank/DDBJ whole genome shotgun (WGS) entry which is preliminary data.</text>
</comment>
<evidence type="ECO:0000313" key="6">
    <source>
        <dbReference type="EMBL" id="OLS59788.1"/>
    </source>
</evidence>
<reference evidence="6 8" key="2">
    <citation type="submission" date="2016-10" db="EMBL/GenBank/DDBJ databases">
        <title>Genome Sequence of Pseudomonas putida GM4FR.</title>
        <authorList>
            <person name="Poehlein A."/>
            <person name="Wemheuer F."/>
            <person name="Hollensteiner J."/>
            <person name="Wemheuer B."/>
        </authorList>
    </citation>
    <scope>NUCLEOTIDE SEQUENCE [LARGE SCALE GENOMIC DNA]</scope>
    <source>
        <strain evidence="6 8">GM4FR</strain>
    </source>
</reference>
<dbReference type="InterPro" id="IPR000551">
    <property type="entry name" value="MerR-type_HTH_dom"/>
</dbReference>
<dbReference type="EMBL" id="MINH01000021">
    <property type="protein sequence ID" value="POG05972.1"/>
    <property type="molecule type" value="Genomic_DNA"/>
</dbReference>
<dbReference type="Proteomes" id="UP000186736">
    <property type="component" value="Unassembled WGS sequence"/>
</dbReference>
<dbReference type="PRINTS" id="PR00040">
    <property type="entry name" value="HTHMERR"/>
</dbReference>
<dbReference type="RefSeq" id="WP_019396549.1">
    <property type="nucleotide sequence ID" value="NZ_JAEHTG010000040.1"/>
</dbReference>
<evidence type="ECO:0000256" key="2">
    <source>
        <dbReference type="ARBA" id="ARBA00023015"/>
    </source>
</evidence>
<dbReference type="Proteomes" id="UP000237230">
    <property type="component" value="Unassembled WGS sequence"/>
</dbReference>
<evidence type="ECO:0000256" key="3">
    <source>
        <dbReference type="ARBA" id="ARBA00023125"/>
    </source>
</evidence>
<evidence type="ECO:0000259" key="5">
    <source>
        <dbReference type="PROSITE" id="PS50937"/>
    </source>
</evidence>
<dbReference type="PROSITE" id="PS50937">
    <property type="entry name" value="HTH_MERR_2"/>
    <property type="match status" value="1"/>
</dbReference>
<keyword evidence="2" id="KW-0805">Transcription regulation</keyword>
<gene>
    <name evidence="7" type="ORF">BGP84_24235</name>
    <name evidence="6" type="ORF">PSEMO_50960</name>
</gene>
<dbReference type="Gene3D" id="1.10.1660.10">
    <property type="match status" value="1"/>
</dbReference>
<proteinExistence type="predicted"/>
<evidence type="ECO:0000313" key="8">
    <source>
        <dbReference type="Proteomes" id="UP000186736"/>
    </source>
</evidence>
<dbReference type="GO" id="GO:0003677">
    <property type="term" value="F:DNA binding"/>
    <property type="evidence" value="ECO:0007669"/>
    <property type="project" value="UniProtKB-KW"/>
</dbReference>
<dbReference type="Pfam" id="PF13411">
    <property type="entry name" value="MerR_1"/>
    <property type="match status" value="1"/>
</dbReference>
<keyword evidence="4" id="KW-0804">Transcription</keyword>
<protein>
    <submittedName>
        <fullName evidence="7">MerR family transcriptional regulator</fullName>
    </submittedName>
</protein>